<dbReference type="OrthoDB" id="2454083at2"/>
<dbReference type="Proteomes" id="UP000034166">
    <property type="component" value="Unassembled WGS sequence"/>
</dbReference>
<evidence type="ECO:0000313" key="1">
    <source>
        <dbReference type="EMBL" id="KKK37269.1"/>
    </source>
</evidence>
<organism evidence="1 2">
    <name type="scientific">Mesobacillus campisalis</name>
    <dbReference type="NCBI Taxonomy" id="1408103"/>
    <lineage>
        <taxon>Bacteria</taxon>
        <taxon>Bacillati</taxon>
        <taxon>Bacillota</taxon>
        <taxon>Bacilli</taxon>
        <taxon>Bacillales</taxon>
        <taxon>Bacillaceae</taxon>
        <taxon>Mesobacillus</taxon>
    </lineage>
</organism>
<accession>A0A0M2SRP3</accession>
<dbReference type="RefSeq" id="WP_046524607.1">
    <property type="nucleotide sequence ID" value="NZ_LAYY01000016.1"/>
</dbReference>
<reference evidence="1 2" key="1">
    <citation type="submission" date="2015-04" db="EMBL/GenBank/DDBJ databases">
        <title>Taxonomic description and genome sequence of Bacillus campisalis sp. nov., a novel member of the genus Bacillus isolated from solar saltern.</title>
        <authorList>
            <person name="Mathan Kumar R."/>
            <person name="Kaur G."/>
            <person name="Kumar A."/>
            <person name="Singh N.K."/>
            <person name="Kaur N."/>
            <person name="Kumar N."/>
            <person name="Mayilraj S."/>
        </authorList>
    </citation>
    <scope>NUCLEOTIDE SEQUENCE [LARGE SCALE GENOMIC DNA]</scope>
    <source>
        <strain evidence="1 2">SA2-6</strain>
    </source>
</reference>
<dbReference type="AlphaFoldDB" id="A0A0M2SRP3"/>
<comment type="caution">
    <text evidence="1">The sequence shown here is derived from an EMBL/GenBank/DDBJ whole genome shotgun (WGS) entry which is preliminary data.</text>
</comment>
<evidence type="ECO:0000313" key="2">
    <source>
        <dbReference type="Proteomes" id="UP000034166"/>
    </source>
</evidence>
<protein>
    <recommendedName>
        <fullName evidence="3">YojE</fullName>
    </recommendedName>
</protein>
<proteinExistence type="predicted"/>
<dbReference type="EMBL" id="LAYY01000016">
    <property type="protein sequence ID" value="KKK37269.1"/>
    <property type="molecule type" value="Genomic_DNA"/>
</dbReference>
<name>A0A0M2SRP3_9BACI</name>
<evidence type="ECO:0008006" key="3">
    <source>
        <dbReference type="Google" id="ProtNLM"/>
    </source>
</evidence>
<gene>
    <name evidence="1" type="ORF">WQ57_15050</name>
</gene>
<keyword evidence="2" id="KW-1185">Reference proteome</keyword>
<sequence length="92" mass="10901">MGEIDYTYLLEKYRTLWNNRQLYTEGNAETTLKEAVTRELKDENSHPRVRRSLYEKFYLASKRIIESDLSPDDKIAFLDLHAEMTQAIKEGE</sequence>
<dbReference type="PATRIC" id="fig|1408103.3.peg.3385"/>